<keyword evidence="1" id="KW-0732">Signal</keyword>
<gene>
    <name evidence="2" type="ORF">ACFFLS_19400</name>
</gene>
<comment type="caution">
    <text evidence="2">The sequence shown here is derived from an EMBL/GenBank/DDBJ whole genome shotgun (WGS) entry which is preliminary data.</text>
</comment>
<name>A0ABV6BUW0_9FLAO</name>
<evidence type="ECO:0000313" key="3">
    <source>
        <dbReference type="Proteomes" id="UP001589734"/>
    </source>
</evidence>
<dbReference type="EMBL" id="JBHLYW010000019">
    <property type="protein sequence ID" value="MFC0079222.1"/>
    <property type="molecule type" value="Genomic_DNA"/>
</dbReference>
<organism evidence="2 3">
    <name type="scientific">Flavobacterium procerum</name>
    <dbReference type="NCBI Taxonomy" id="1455569"/>
    <lineage>
        <taxon>Bacteria</taxon>
        <taxon>Pseudomonadati</taxon>
        <taxon>Bacteroidota</taxon>
        <taxon>Flavobacteriia</taxon>
        <taxon>Flavobacteriales</taxon>
        <taxon>Flavobacteriaceae</taxon>
        <taxon>Flavobacterium</taxon>
    </lineage>
</organism>
<feature type="signal peptide" evidence="1">
    <location>
        <begin position="1"/>
        <end position="24"/>
    </location>
</feature>
<dbReference type="Proteomes" id="UP001589734">
    <property type="component" value="Unassembled WGS sequence"/>
</dbReference>
<sequence length="160" mass="17739">MTKIFFAAASLIVFFSCQNTSAPAAKDSQNNRKVVPQKTVVTVKKEKKSLVNDNEIYNSDDVDVRPDYVGGINKFEAFLNKNYIKPIDPQDGEPISGGVFGTVIIEKDGSVSNITILRDIGYGSGKELERVLKLSPNWIPATKDGNPVRCLQSIRHYVLY</sequence>
<evidence type="ECO:0000313" key="2">
    <source>
        <dbReference type="EMBL" id="MFC0079222.1"/>
    </source>
</evidence>
<evidence type="ECO:0000256" key="1">
    <source>
        <dbReference type="SAM" id="SignalP"/>
    </source>
</evidence>
<dbReference type="Gene3D" id="3.30.1150.10">
    <property type="match status" value="1"/>
</dbReference>
<proteinExistence type="predicted"/>
<dbReference type="SUPFAM" id="SSF74653">
    <property type="entry name" value="TolA/TonB C-terminal domain"/>
    <property type="match status" value="1"/>
</dbReference>
<reference evidence="2 3" key="1">
    <citation type="submission" date="2024-09" db="EMBL/GenBank/DDBJ databases">
        <authorList>
            <person name="Sun Q."/>
            <person name="Mori K."/>
        </authorList>
    </citation>
    <scope>NUCLEOTIDE SEQUENCE [LARGE SCALE GENOMIC DNA]</scope>
    <source>
        <strain evidence="2 3">CGMCC 1.12926</strain>
    </source>
</reference>
<protein>
    <submittedName>
        <fullName evidence="2">Energy transducer TonB</fullName>
    </submittedName>
</protein>
<dbReference type="PROSITE" id="PS51257">
    <property type="entry name" value="PROKAR_LIPOPROTEIN"/>
    <property type="match status" value="1"/>
</dbReference>
<feature type="chain" id="PRO_5045258083" evidence="1">
    <location>
        <begin position="25"/>
        <end position="160"/>
    </location>
</feature>
<dbReference type="RefSeq" id="WP_379682466.1">
    <property type="nucleotide sequence ID" value="NZ_JBHLYW010000019.1"/>
</dbReference>
<accession>A0ABV6BUW0</accession>
<keyword evidence="3" id="KW-1185">Reference proteome</keyword>